<sequence length="130" mass="14210">MALGCNRHLPGSREALCYNRKLGFVTEPAAPTAVHNLKAAHLFTVSDNVHGYNTGYIDVDIASALPYSSSVQDGLPRMRTVKPEDVAHLSPLSFGHINMLGRYAFTLPEIIARGELRPLRDPRTAGIDDL</sequence>
<gene>
    <name evidence="1" type="ORF">CEV33_4648</name>
</gene>
<protein>
    <submittedName>
        <fullName evidence="1">Tn3 family transposase</fullName>
    </submittedName>
</protein>
<dbReference type="AlphaFoldDB" id="A0A256GCS7"/>
<dbReference type="EMBL" id="NNRL01000036">
    <property type="protein sequence ID" value="OYR24909.1"/>
    <property type="molecule type" value="Genomic_DNA"/>
</dbReference>
<comment type="caution">
    <text evidence="1">The sequence shown here is derived from an EMBL/GenBank/DDBJ whole genome shotgun (WGS) entry which is preliminary data.</text>
</comment>
<proteinExistence type="predicted"/>
<reference evidence="1 2" key="1">
    <citation type="submission" date="2017-07" db="EMBL/GenBank/DDBJ databases">
        <title>Phylogenetic study on the rhizospheric bacterium Ochrobactrum sp. A44.</title>
        <authorList>
            <person name="Krzyzanowska D.M."/>
            <person name="Ossowicki A."/>
            <person name="Rajewska M."/>
            <person name="Maciag T."/>
            <person name="Kaczynski Z."/>
            <person name="Czerwicka M."/>
            <person name="Jafra S."/>
        </authorList>
    </citation>
    <scope>NUCLEOTIDE SEQUENCE [LARGE SCALE GENOMIC DNA]</scope>
    <source>
        <strain evidence="1 2">OgA9a</strain>
    </source>
</reference>
<evidence type="ECO:0000313" key="2">
    <source>
        <dbReference type="Proteomes" id="UP000216478"/>
    </source>
</evidence>
<accession>A0A256GCS7</accession>
<name>A0A256GCS7_9HYPH</name>
<evidence type="ECO:0000313" key="1">
    <source>
        <dbReference type="EMBL" id="OYR24909.1"/>
    </source>
</evidence>
<dbReference type="Proteomes" id="UP000216478">
    <property type="component" value="Unassembled WGS sequence"/>
</dbReference>
<keyword evidence="2" id="KW-1185">Reference proteome</keyword>
<organism evidence="1 2">
    <name type="scientific">Brucella grignonensis</name>
    <dbReference type="NCBI Taxonomy" id="94627"/>
    <lineage>
        <taxon>Bacteria</taxon>
        <taxon>Pseudomonadati</taxon>
        <taxon>Pseudomonadota</taxon>
        <taxon>Alphaproteobacteria</taxon>
        <taxon>Hyphomicrobiales</taxon>
        <taxon>Brucellaceae</taxon>
        <taxon>Brucella/Ochrobactrum group</taxon>
        <taxon>Brucella</taxon>
    </lineage>
</organism>